<evidence type="ECO:0000256" key="8">
    <source>
        <dbReference type="SAM" id="Phobius"/>
    </source>
</evidence>
<evidence type="ECO:0000256" key="6">
    <source>
        <dbReference type="PROSITE-ProRule" id="PRU00581"/>
    </source>
</evidence>
<dbReference type="InterPro" id="IPR016579">
    <property type="entry name" value="Synaptogyrin"/>
</dbReference>
<gene>
    <name evidence="10" type="ORF">ACEWY4_003811</name>
</gene>
<keyword evidence="4 8" id="KW-1133">Transmembrane helix</keyword>
<dbReference type="PANTHER" id="PTHR10838">
    <property type="entry name" value="SYNAPTOGYRIN"/>
    <property type="match status" value="1"/>
</dbReference>
<reference evidence="10 11" key="1">
    <citation type="submission" date="2024-09" db="EMBL/GenBank/DDBJ databases">
        <title>A chromosome-level genome assembly of Gray's grenadier anchovy, Coilia grayii.</title>
        <authorList>
            <person name="Fu Z."/>
        </authorList>
    </citation>
    <scope>NUCLEOTIDE SEQUENCE [LARGE SCALE GENOMIC DNA]</scope>
    <source>
        <strain evidence="10">G4</strain>
        <tissue evidence="10">Muscle</tissue>
    </source>
</reference>
<comment type="similarity">
    <text evidence="2">Belongs to the synaptogyrin family.</text>
</comment>
<evidence type="ECO:0000256" key="4">
    <source>
        <dbReference type="ARBA" id="ARBA00022989"/>
    </source>
</evidence>
<name>A0ABD1KSC1_9TELE</name>
<feature type="compositionally biased region" description="Low complexity" evidence="7">
    <location>
        <begin position="120"/>
        <end position="134"/>
    </location>
</feature>
<dbReference type="PROSITE" id="PS51225">
    <property type="entry name" value="MARVEL"/>
    <property type="match status" value="1"/>
</dbReference>
<dbReference type="GO" id="GO:0016020">
    <property type="term" value="C:membrane"/>
    <property type="evidence" value="ECO:0007669"/>
    <property type="project" value="UniProtKB-SubCell"/>
</dbReference>
<dbReference type="Pfam" id="PF01284">
    <property type="entry name" value="MARVEL"/>
    <property type="match status" value="1"/>
</dbReference>
<evidence type="ECO:0000256" key="1">
    <source>
        <dbReference type="ARBA" id="ARBA00004141"/>
    </source>
</evidence>
<evidence type="ECO:0000313" key="11">
    <source>
        <dbReference type="Proteomes" id="UP001591681"/>
    </source>
</evidence>
<feature type="transmembrane region" description="Helical" evidence="8">
    <location>
        <begin position="57"/>
        <end position="76"/>
    </location>
</feature>
<sequence>MNNQVHGTKSHSLTIASSTAFWSFMWFVGFCLLANQWQVSKEEDNPLKEGADAARASITFAFFSIFTWAAQAFLGFQRYKLGADSAIFSQDYADPSQDPAATPPAGTEYTAEVGTQPNADSSYDGSGGYQSQDY</sequence>
<evidence type="ECO:0000256" key="5">
    <source>
        <dbReference type="ARBA" id="ARBA00023136"/>
    </source>
</evidence>
<dbReference type="InterPro" id="IPR008253">
    <property type="entry name" value="Marvel"/>
</dbReference>
<feature type="region of interest" description="Disordered" evidence="7">
    <location>
        <begin position="92"/>
        <end position="134"/>
    </location>
</feature>
<dbReference type="AlphaFoldDB" id="A0ABD1KSC1"/>
<protein>
    <recommendedName>
        <fullName evidence="9">MARVEL domain-containing protein</fullName>
    </recommendedName>
</protein>
<proteinExistence type="inferred from homology"/>
<keyword evidence="5 6" id="KW-0472">Membrane</keyword>
<evidence type="ECO:0000256" key="3">
    <source>
        <dbReference type="ARBA" id="ARBA00022692"/>
    </source>
</evidence>
<comment type="subcellular location">
    <subcellularLocation>
        <location evidence="1">Membrane</location>
        <topology evidence="1">Multi-pass membrane protein</topology>
    </subcellularLocation>
</comment>
<feature type="domain" description="MARVEL" evidence="9">
    <location>
        <begin position="1"/>
        <end position="80"/>
    </location>
</feature>
<feature type="transmembrane region" description="Helical" evidence="8">
    <location>
        <begin position="12"/>
        <end position="37"/>
    </location>
</feature>
<dbReference type="Proteomes" id="UP001591681">
    <property type="component" value="Unassembled WGS sequence"/>
</dbReference>
<keyword evidence="11" id="KW-1185">Reference proteome</keyword>
<accession>A0ABD1KSC1</accession>
<evidence type="ECO:0000256" key="7">
    <source>
        <dbReference type="SAM" id="MobiDB-lite"/>
    </source>
</evidence>
<evidence type="ECO:0000259" key="9">
    <source>
        <dbReference type="PROSITE" id="PS51225"/>
    </source>
</evidence>
<evidence type="ECO:0000313" key="10">
    <source>
        <dbReference type="EMBL" id="KAL2102050.1"/>
    </source>
</evidence>
<keyword evidence="3 6" id="KW-0812">Transmembrane</keyword>
<evidence type="ECO:0000256" key="2">
    <source>
        <dbReference type="ARBA" id="ARBA00010252"/>
    </source>
</evidence>
<organism evidence="10 11">
    <name type="scientific">Coilia grayii</name>
    <name type="common">Gray's grenadier anchovy</name>
    <dbReference type="NCBI Taxonomy" id="363190"/>
    <lineage>
        <taxon>Eukaryota</taxon>
        <taxon>Metazoa</taxon>
        <taxon>Chordata</taxon>
        <taxon>Craniata</taxon>
        <taxon>Vertebrata</taxon>
        <taxon>Euteleostomi</taxon>
        <taxon>Actinopterygii</taxon>
        <taxon>Neopterygii</taxon>
        <taxon>Teleostei</taxon>
        <taxon>Clupei</taxon>
        <taxon>Clupeiformes</taxon>
        <taxon>Clupeoidei</taxon>
        <taxon>Engraulidae</taxon>
        <taxon>Coilinae</taxon>
        <taxon>Coilia</taxon>
    </lineage>
</organism>
<comment type="caution">
    <text evidence="10">The sequence shown here is derived from an EMBL/GenBank/DDBJ whole genome shotgun (WGS) entry which is preliminary data.</text>
</comment>
<dbReference type="EMBL" id="JBHFQA010000003">
    <property type="protein sequence ID" value="KAL2102050.1"/>
    <property type="molecule type" value="Genomic_DNA"/>
</dbReference>
<dbReference type="PANTHER" id="PTHR10838:SF7">
    <property type="entry name" value="SYNAPTOGYRIN-1"/>
    <property type="match status" value="1"/>
</dbReference>